<feature type="compositionally biased region" description="Acidic residues" evidence="1">
    <location>
        <begin position="67"/>
        <end position="88"/>
    </location>
</feature>
<feature type="compositionally biased region" description="Acidic residues" evidence="1">
    <location>
        <begin position="144"/>
        <end position="153"/>
    </location>
</feature>
<feature type="compositionally biased region" description="Basic and acidic residues" evidence="1">
    <location>
        <begin position="211"/>
        <end position="234"/>
    </location>
</feature>
<dbReference type="InParanoid" id="A0A316VX09"/>
<keyword evidence="3" id="KW-1185">Reference proteome</keyword>
<name>A0A316VX09_9BASI</name>
<proteinExistence type="predicted"/>
<gene>
    <name evidence="2" type="ORF">IE81DRAFT_199119</name>
</gene>
<feature type="region of interest" description="Disordered" evidence="1">
    <location>
        <begin position="170"/>
        <end position="196"/>
    </location>
</feature>
<feature type="compositionally biased region" description="Basic and acidic residues" evidence="1">
    <location>
        <begin position="53"/>
        <end position="66"/>
    </location>
</feature>
<sequence length="270" mass="29170">MVLQNKYKARASRRYVATRSGSSEGAESSRGRGGRGAARGGTGSRGRGGRGRGGGDGENVRWSRFDEGEEDGGSGGGEEEELDDEQEVELNPAFPSLKNGLRHTSHNAEHVTKTAAHQTADGEQTTGGIPSHQSTGLEASATEEASDSEEPEVDISNLLARVSALGEDAPVQGFAAGDRRADGNVTGQDSEDVDVQKDTDQSLAYLHARQQTRDARTRSAMKRADESFRKDRASGVDTEMPAEERERRRKEEEEMLKEREKAEAVTCESF</sequence>
<organism evidence="2 3">
    <name type="scientific">Ceraceosorus guamensis</name>
    <dbReference type="NCBI Taxonomy" id="1522189"/>
    <lineage>
        <taxon>Eukaryota</taxon>
        <taxon>Fungi</taxon>
        <taxon>Dikarya</taxon>
        <taxon>Basidiomycota</taxon>
        <taxon>Ustilaginomycotina</taxon>
        <taxon>Exobasidiomycetes</taxon>
        <taxon>Ceraceosorales</taxon>
        <taxon>Ceraceosoraceae</taxon>
        <taxon>Ceraceosorus</taxon>
    </lineage>
</organism>
<feature type="compositionally biased region" description="Gly residues" evidence="1">
    <location>
        <begin position="34"/>
        <end position="52"/>
    </location>
</feature>
<accession>A0A316VX09</accession>
<dbReference type="RefSeq" id="XP_025368143.1">
    <property type="nucleotide sequence ID" value="XM_025510866.1"/>
</dbReference>
<feature type="region of interest" description="Disordered" evidence="1">
    <location>
        <begin position="208"/>
        <end position="270"/>
    </location>
</feature>
<feature type="compositionally biased region" description="Polar residues" evidence="1">
    <location>
        <begin position="115"/>
        <end position="137"/>
    </location>
</feature>
<evidence type="ECO:0000256" key="1">
    <source>
        <dbReference type="SAM" id="MobiDB-lite"/>
    </source>
</evidence>
<protein>
    <submittedName>
        <fullName evidence="2">Uncharacterized protein</fullName>
    </submittedName>
</protein>
<feature type="region of interest" description="Disordered" evidence="1">
    <location>
        <begin position="1"/>
        <end position="153"/>
    </location>
</feature>
<evidence type="ECO:0000313" key="3">
    <source>
        <dbReference type="Proteomes" id="UP000245783"/>
    </source>
</evidence>
<feature type="compositionally biased region" description="Low complexity" evidence="1">
    <location>
        <begin position="17"/>
        <end position="28"/>
    </location>
</feature>
<dbReference type="GeneID" id="37032736"/>
<reference evidence="2 3" key="1">
    <citation type="journal article" date="2018" name="Mol. Biol. Evol.">
        <title>Broad Genomic Sampling Reveals a Smut Pathogenic Ancestry of the Fungal Clade Ustilaginomycotina.</title>
        <authorList>
            <person name="Kijpornyongpan T."/>
            <person name="Mondo S.J."/>
            <person name="Barry K."/>
            <person name="Sandor L."/>
            <person name="Lee J."/>
            <person name="Lipzen A."/>
            <person name="Pangilinan J."/>
            <person name="LaButti K."/>
            <person name="Hainaut M."/>
            <person name="Henrissat B."/>
            <person name="Grigoriev I.V."/>
            <person name="Spatafora J.W."/>
            <person name="Aime M.C."/>
        </authorList>
    </citation>
    <scope>NUCLEOTIDE SEQUENCE [LARGE SCALE GENOMIC DNA]</scope>
    <source>
        <strain evidence="2 3">MCA 4658</strain>
    </source>
</reference>
<dbReference type="EMBL" id="KZ819402">
    <property type="protein sequence ID" value="PWN40983.1"/>
    <property type="molecule type" value="Genomic_DNA"/>
</dbReference>
<evidence type="ECO:0000313" key="2">
    <source>
        <dbReference type="EMBL" id="PWN40983.1"/>
    </source>
</evidence>
<feature type="compositionally biased region" description="Basic and acidic residues" evidence="1">
    <location>
        <begin position="242"/>
        <end position="263"/>
    </location>
</feature>
<dbReference type="OrthoDB" id="3363351at2759"/>
<dbReference type="AlphaFoldDB" id="A0A316VX09"/>
<dbReference type="Proteomes" id="UP000245783">
    <property type="component" value="Unassembled WGS sequence"/>
</dbReference>